<name>A0A9P4N0T3_9PLEO</name>
<feature type="non-terminal residue" evidence="1">
    <location>
        <position position="1"/>
    </location>
</feature>
<evidence type="ECO:0000313" key="1">
    <source>
        <dbReference type="EMBL" id="KAF2258014.1"/>
    </source>
</evidence>
<organism evidence="1 2">
    <name type="scientific">Lojkania enalia</name>
    <dbReference type="NCBI Taxonomy" id="147567"/>
    <lineage>
        <taxon>Eukaryota</taxon>
        <taxon>Fungi</taxon>
        <taxon>Dikarya</taxon>
        <taxon>Ascomycota</taxon>
        <taxon>Pezizomycotina</taxon>
        <taxon>Dothideomycetes</taxon>
        <taxon>Pleosporomycetidae</taxon>
        <taxon>Pleosporales</taxon>
        <taxon>Pleosporales incertae sedis</taxon>
        <taxon>Lojkania</taxon>
    </lineage>
</organism>
<evidence type="ECO:0000313" key="2">
    <source>
        <dbReference type="Proteomes" id="UP000800093"/>
    </source>
</evidence>
<accession>A0A9P4N0T3</accession>
<sequence length="70" mass="8122">ISREASAILYRINYLYLINAIEKQLSLLELFLDYIGDVNAALLFYLNINFPVVEDIDSKPEQLRLRDDSS</sequence>
<reference evidence="2" key="1">
    <citation type="journal article" date="2020" name="Stud. Mycol.">
        <title>101 Dothideomycetes genomes: A test case for predicting lifestyles and emergence of pathogens.</title>
        <authorList>
            <person name="Haridas S."/>
            <person name="Albert R."/>
            <person name="Binder M."/>
            <person name="Bloem J."/>
            <person name="LaButti K."/>
            <person name="Salamov A."/>
            <person name="Andreopoulos B."/>
            <person name="Baker S."/>
            <person name="Barry K."/>
            <person name="Bills G."/>
            <person name="Bluhm B."/>
            <person name="Cannon C."/>
            <person name="Castanera R."/>
            <person name="Culley D."/>
            <person name="Daum C."/>
            <person name="Ezra D."/>
            <person name="Gonzalez J."/>
            <person name="Henrissat B."/>
            <person name="Kuo A."/>
            <person name="Liang C."/>
            <person name="Lipzen A."/>
            <person name="Lutzoni F."/>
            <person name="Magnuson J."/>
            <person name="Mondo S."/>
            <person name="Nolan M."/>
            <person name="Ohm R."/>
            <person name="Pangilinan J."/>
            <person name="Park H.-J."/>
            <person name="Ramirez L."/>
            <person name="Alfaro M."/>
            <person name="Sun H."/>
            <person name="Tritt A."/>
            <person name="Yoshinaga Y."/>
            <person name="Zwiers L.-H."/>
            <person name="Turgeon B."/>
            <person name="Goodwin S."/>
            <person name="Spatafora J."/>
            <person name="Crous P."/>
            <person name="Grigoriev I."/>
        </authorList>
    </citation>
    <scope>NUCLEOTIDE SEQUENCE [LARGE SCALE GENOMIC DNA]</scope>
    <source>
        <strain evidence="2">CBS 304.66</strain>
    </source>
</reference>
<proteinExistence type="predicted"/>
<gene>
    <name evidence="1" type="ORF">CC78DRAFT_480217</name>
</gene>
<comment type="caution">
    <text evidence="1">The sequence shown here is derived from an EMBL/GenBank/DDBJ whole genome shotgun (WGS) entry which is preliminary data.</text>
</comment>
<protein>
    <submittedName>
        <fullName evidence="1">Uncharacterized protein</fullName>
    </submittedName>
</protein>
<keyword evidence="2" id="KW-1185">Reference proteome</keyword>
<dbReference type="EMBL" id="ML986796">
    <property type="protein sequence ID" value="KAF2258014.1"/>
    <property type="molecule type" value="Genomic_DNA"/>
</dbReference>
<dbReference type="Proteomes" id="UP000800093">
    <property type="component" value="Unassembled WGS sequence"/>
</dbReference>
<dbReference type="AlphaFoldDB" id="A0A9P4N0T3"/>